<evidence type="ECO:0000256" key="3">
    <source>
        <dbReference type="SAM" id="Phobius"/>
    </source>
</evidence>
<dbReference type="AlphaFoldDB" id="A0A9X2F9N2"/>
<evidence type="ECO:0000313" key="5">
    <source>
        <dbReference type="Proteomes" id="UP001155241"/>
    </source>
</evidence>
<reference evidence="4" key="1">
    <citation type="submission" date="2022-06" db="EMBL/GenBank/DDBJ databases">
        <title>Aeoliella straminimaris, a novel planctomycete from sediments.</title>
        <authorList>
            <person name="Vitorino I.R."/>
            <person name="Lage O.M."/>
        </authorList>
    </citation>
    <scope>NUCLEOTIDE SEQUENCE</scope>
    <source>
        <strain evidence="4">ICT_H6.2</strain>
    </source>
</reference>
<dbReference type="EMBL" id="JAMXLR010000043">
    <property type="protein sequence ID" value="MCO6044865.1"/>
    <property type="molecule type" value="Genomic_DNA"/>
</dbReference>
<comment type="caution">
    <text evidence="4">The sequence shown here is derived from an EMBL/GenBank/DDBJ whole genome shotgun (WGS) entry which is preliminary data.</text>
</comment>
<protein>
    <submittedName>
        <fullName evidence="4">Uncharacterized protein</fullName>
    </submittedName>
</protein>
<accession>A0A9X2F9N2</accession>
<feature type="transmembrane region" description="Helical" evidence="3">
    <location>
        <begin position="18"/>
        <end position="43"/>
    </location>
</feature>
<keyword evidence="5" id="KW-1185">Reference proteome</keyword>
<evidence type="ECO:0000313" key="4">
    <source>
        <dbReference type="EMBL" id="MCO6044865.1"/>
    </source>
</evidence>
<dbReference type="Proteomes" id="UP001155241">
    <property type="component" value="Unassembled WGS sequence"/>
</dbReference>
<feature type="compositionally biased region" description="Polar residues" evidence="2">
    <location>
        <begin position="896"/>
        <end position="908"/>
    </location>
</feature>
<feature type="compositionally biased region" description="Gly residues" evidence="2">
    <location>
        <begin position="875"/>
        <end position="887"/>
    </location>
</feature>
<name>A0A9X2F9N2_9BACT</name>
<feature type="transmembrane region" description="Helical" evidence="3">
    <location>
        <begin position="55"/>
        <end position="74"/>
    </location>
</feature>
<keyword evidence="3" id="KW-1133">Transmembrane helix</keyword>
<evidence type="ECO:0000256" key="2">
    <source>
        <dbReference type="SAM" id="MobiDB-lite"/>
    </source>
</evidence>
<proteinExistence type="predicted"/>
<keyword evidence="3" id="KW-0472">Membrane</keyword>
<organism evidence="4 5">
    <name type="scientific">Aeoliella straminimaris</name>
    <dbReference type="NCBI Taxonomy" id="2954799"/>
    <lineage>
        <taxon>Bacteria</taxon>
        <taxon>Pseudomonadati</taxon>
        <taxon>Planctomycetota</taxon>
        <taxon>Planctomycetia</taxon>
        <taxon>Pirellulales</taxon>
        <taxon>Lacipirellulaceae</taxon>
        <taxon>Aeoliella</taxon>
    </lineage>
</organism>
<keyword evidence="1" id="KW-0175">Coiled coil</keyword>
<feature type="region of interest" description="Disordered" evidence="2">
    <location>
        <begin position="858"/>
        <end position="910"/>
    </location>
</feature>
<feature type="coiled-coil region" evidence="1">
    <location>
        <begin position="515"/>
        <end position="643"/>
    </location>
</feature>
<dbReference type="RefSeq" id="WP_252852979.1">
    <property type="nucleotide sequence ID" value="NZ_JAMXLR010000043.1"/>
</dbReference>
<keyword evidence="3" id="KW-0812">Transmembrane</keyword>
<sequence>MENVGVSSLLMRVRQRQWWIDGTAACCWAIVAAAGLLLVAMWLDLVWELAPQVRIAAMMVASIVGLGALGLLVWRTWKHTNDEYAARQLDTAGGLGGMVLSGWELSRTPAVAGSHSLSAGLSQMAVSRAAVLGAKVPTSSAVPADPAKRAAAVLFSLGGIVLILGLCLPTLAITQWHRFASPYADVPPFSRLEFEVTPGNTEVIYGQGLDVRASLAGKPVEQATLVLETDGQQDEVPMFPEGDGKWRAALSRITEPSSYFVRAEGARSKRFQIEVITVPNIEAVRFQVTQPEYARQAMYQGPLPEGGLSGLAGAEVQLWAKSNRPLSAGRVEVVTEQGAQMVDLKPVAAGDNEVTGSFTIMHSGRFVVTVADNEHQESLEPFAGTITLLEDQKPFVRMLQPREMSLATPNINLPIEIAAEDDYGVARLQLYRSLNNSRPLPLEFNIEQLPPRRLHEVVYLPLPDYRLQPGDEIKVFARVEDNDPAGAKASESPVATVRIISQEEFERMVRQQQGLEVLTSKYQQAARRMEKMAEEIKELEEQLADLPPDSELADEIRDKLNELADQMGKEAEAVEKAAEQLLPYDLDEALTDELKKAAEALAKAAEAAQSLAKKKPATNSEASEEMQKMANQLSESRQQFDQQASLPLDLLSKVYPLLEDEAKFIMLVQRQRDLAERMAVLKGLDSPDDPAMKSRMRDLEGEQRQIREELDELVADIELRAERLPSDERLDKLRDTALKFASAVLESGATEAMLDAEVGLLEFNGDQALAKATEAADILESLLGQCKGMGGQCKGGLSFNPTLGSKMGNTLQQLLGEAGLGGVGSGFGQGAGGSGGGYSARRGGANVGMYGGMQSLGQAGMSQGQGTRNAAANGQGDGSGYGIGGNGRDPSRVDMNVTSEAASSSQGSVPLRYRRRVGRYLQELAEELNQQ</sequence>
<evidence type="ECO:0000256" key="1">
    <source>
        <dbReference type="SAM" id="Coils"/>
    </source>
</evidence>
<feature type="transmembrane region" description="Helical" evidence="3">
    <location>
        <begin position="150"/>
        <end position="172"/>
    </location>
</feature>
<gene>
    <name evidence="4" type="ORF">NG895_13210</name>
</gene>
<feature type="compositionally biased region" description="Polar residues" evidence="2">
    <location>
        <begin position="858"/>
        <end position="872"/>
    </location>
</feature>